<dbReference type="CDD" id="cd03801">
    <property type="entry name" value="GT4_PimA-like"/>
    <property type="match status" value="1"/>
</dbReference>
<dbReference type="RefSeq" id="WP_142581719.1">
    <property type="nucleotide sequence ID" value="NZ_CABFPH010000005.1"/>
</dbReference>
<evidence type="ECO:0000259" key="1">
    <source>
        <dbReference type="Pfam" id="PF00534"/>
    </source>
</evidence>
<dbReference type="Pfam" id="PF00534">
    <property type="entry name" value="Glycos_transf_1"/>
    <property type="match status" value="1"/>
</dbReference>
<keyword evidence="3" id="KW-0808">Transferase</keyword>
<proteinExistence type="predicted"/>
<keyword evidence="3" id="KW-0328">Glycosyltransferase</keyword>
<evidence type="ECO:0000259" key="2">
    <source>
        <dbReference type="Pfam" id="PF13439"/>
    </source>
</evidence>
<dbReference type="EMBL" id="CABFPH010000005">
    <property type="protein sequence ID" value="VUD70131.1"/>
    <property type="molecule type" value="Genomic_DNA"/>
</dbReference>
<dbReference type="Proteomes" id="UP000410984">
    <property type="component" value="Unassembled WGS sequence"/>
</dbReference>
<organism evidence="3 4">
    <name type="scientific">Methylobacterium symbioticum</name>
    <dbReference type="NCBI Taxonomy" id="2584084"/>
    <lineage>
        <taxon>Bacteria</taxon>
        <taxon>Pseudomonadati</taxon>
        <taxon>Pseudomonadota</taxon>
        <taxon>Alphaproteobacteria</taxon>
        <taxon>Hyphomicrobiales</taxon>
        <taxon>Methylobacteriaceae</taxon>
        <taxon>Methylobacterium</taxon>
    </lineage>
</organism>
<name>A0A509E7H7_9HYPH</name>
<keyword evidence="4" id="KW-1185">Reference proteome</keyword>
<evidence type="ECO:0000313" key="4">
    <source>
        <dbReference type="Proteomes" id="UP000410984"/>
    </source>
</evidence>
<dbReference type="Gene3D" id="3.40.50.2000">
    <property type="entry name" value="Glycogen Phosphorylase B"/>
    <property type="match status" value="2"/>
</dbReference>
<dbReference type="OrthoDB" id="9790710at2"/>
<dbReference type="AlphaFoldDB" id="A0A509E7H7"/>
<dbReference type="InterPro" id="IPR001296">
    <property type="entry name" value="Glyco_trans_1"/>
</dbReference>
<dbReference type="EC" id="2.4.1.-" evidence="3"/>
<dbReference type="PANTHER" id="PTHR12526:SF630">
    <property type="entry name" value="GLYCOSYLTRANSFERASE"/>
    <property type="match status" value="1"/>
</dbReference>
<dbReference type="InterPro" id="IPR028098">
    <property type="entry name" value="Glyco_trans_4-like_N"/>
</dbReference>
<gene>
    <name evidence="3" type="primary">bshA_1</name>
    <name evidence="3" type="ORF">MET9862_00694</name>
</gene>
<accession>A0A509E7H7</accession>
<dbReference type="SUPFAM" id="SSF53756">
    <property type="entry name" value="UDP-Glycosyltransferase/glycogen phosphorylase"/>
    <property type="match status" value="1"/>
</dbReference>
<sequence length="372" mass="39619">MRILHLANHCHEIGNGIMNVAVDIACRQAEAGHAVAFASGGGSYVELLARHGVEHHHLPQNWRAPLSLPRTAIGLRRIVRTVGPDIVHGHMMTGAVLARLIRGRAPWRIVTTVHNEWQRSATAMGVGDRVIAVSEAVALRMAARGIPSRKLDVVRNGPLDSPRRSDLPDAAVLDLGRPAILTVAGLYERKGIADLIAAFDIVAARHPSATLHIIGDGPDRARFEALARACRSGERIRFAGFQRDPRPWYRGADIFVLASHSEPFGLVIAEAREAGCAVIGSAVGGIPEVLEDGRAGLLVPSADPKALARALGDLLDHPDRLAQWRSAARTGLAWLDARRVAAETVEVYGRALAALPGRASSAGVTLASGSRG</sequence>
<dbReference type="PANTHER" id="PTHR12526">
    <property type="entry name" value="GLYCOSYLTRANSFERASE"/>
    <property type="match status" value="1"/>
</dbReference>
<feature type="domain" description="Glycosyltransferase subfamily 4-like N-terminal" evidence="2">
    <location>
        <begin position="15"/>
        <end position="157"/>
    </location>
</feature>
<dbReference type="Pfam" id="PF13439">
    <property type="entry name" value="Glyco_transf_4"/>
    <property type="match status" value="1"/>
</dbReference>
<reference evidence="3 4" key="1">
    <citation type="submission" date="2019-06" db="EMBL/GenBank/DDBJ databases">
        <authorList>
            <person name="Rodrigo-Torres L."/>
            <person name="Arahal R. D."/>
            <person name="Lucena T."/>
        </authorList>
    </citation>
    <scope>NUCLEOTIDE SEQUENCE [LARGE SCALE GENOMIC DNA]</scope>
    <source>
        <strain evidence="3 4">SB0023/3</strain>
    </source>
</reference>
<protein>
    <submittedName>
        <fullName evidence="3">N-acetyl-alpha-D-glucosaminyl L-malate synthase</fullName>
        <ecNumber evidence="3">2.4.1.-</ecNumber>
    </submittedName>
</protein>
<dbReference type="GO" id="GO:0016757">
    <property type="term" value="F:glycosyltransferase activity"/>
    <property type="evidence" value="ECO:0007669"/>
    <property type="project" value="UniProtKB-KW"/>
</dbReference>
<feature type="domain" description="Glycosyl transferase family 1" evidence="1">
    <location>
        <begin position="173"/>
        <end position="329"/>
    </location>
</feature>
<evidence type="ECO:0000313" key="3">
    <source>
        <dbReference type="EMBL" id="VUD70131.1"/>
    </source>
</evidence>